<protein>
    <recommendedName>
        <fullName evidence="3">DUF4263 domain-containing protein</fullName>
    </recommendedName>
</protein>
<keyword evidence="2" id="KW-1185">Reference proteome</keyword>
<accession>A0ABZ0ILU5</accession>
<dbReference type="EMBL" id="CP136051">
    <property type="protein sequence ID" value="WOK04537.1"/>
    <property type="molecule type" value="Genomic_DNA"/>
</dbReference>
<proteinExistence type="predicted"/>
<evidence type="ECO:0000313" key="2">
    <source>
        <dbReference type="Proteomes" id="UP001302349"/>
    </source>
</evidence>
<gene>
    <name evidence="1" type="ORF">RT717_15760</name>
</gene>
<evidence type="ECO:0008006" key="3">
    <source>
        <dbReference type="Google" id="ProtNLM"/>
    </source>
</evidence>
<organism evidence="1 2">
    <name type="scientific">Imperialibacter roseus</name>
    <dbReference type="NCBI Taxonomy" id="1324217"/>
    <lineage>
        <taxon>Bacteria</taxon>
        <taxon>Pseudomonadati</taxon>
        <taxon>Bacteroidota</taxon>
        <taxon>Cytophagia</taxon>
        <taxon>Cytophagales</taxon>
        <taxon>Flammeovirgaceae</taxon>
        <taxon>Imperialibacter</taxon>
    </lineage>
</organism>
<dbReference type="Proteomes" id="UP001302349">
    <property type="component" value="Chromosome"/>
</dbReference>
<name>A0ABZ0ILU5_9BACT</name>
<reference evidence="1 2" key="1">
    <citation type="journal article" date="2023" name="Microbiol. Resour. Announc.">
        <title>Complete Genome Sequence of Imperialibacter roseus strain P4T.</title>
        <authorList>
            <person name="Tizabi D.R."/>
            <person name="Bachvaroff T."/>
            <person name="Hill R.T."/>
        </authorList>
    </citation>
    <scope>NUCLEOTIDE SEQUENCE [LARGE SCALE GENOMIC DNA]</scope>
    <source>
        <strain evidence="1 2">P4T</strain>
    </source>
</reference>
<evidence type="ECO:0000313" key="1">
    <source>
        <dbReference type="EMBL" id="WOK04537.1"/>
    </source>
</evidence>
<sequence>MAKDWKQLLLKSGLPFEYAVAEHFVKSGCLVWGEYQYSRPDETGKEKDFSYDIDANYWNGCSIDLMVECKYKTQPTKWFFLPDAYGYQNEADPDGFFHVGDQFVHKKFQFARGQLLDKKYLAPLCLKGVEIFENDYLETNIFKAINQLSYAFVDKLIGSFNEQLHTETFYDTAFVHVPVIVTNADLYLINKRTTISQIENASDITEVAEKHPFLVFRNKANGDLKRYNGKKLNDYFESIDKQRAIQYLNYHFQFEQFLEDMSELPGYILVMNHSESSNNYEILLNYIRQLIAEKHPEAIKRRSPPANYITELDNQLKEILKRKGDQKNR</sequence>
<dbReference type="RefSeq" id="WP_317487344.1">
    <property type="nucleotide sequence ID" value="NZ_CP136051.1"/>
</dbReference>